<keyword evidence="3" id="KW-0732">Signal</keyword>
<evidence type="ECO:0000256" key="1">
    <source>
        <dbReference type="ARBA" id="ARBA00004418"/>
    </source>
</evidence>
<dbReference type="Pfam" id="PF13416">
    <property type="entry name" value="SBP_bac_8"/>
    <property type="match status" value="1"/>
</dbReference>
<dbReference type="Proteomes" id="UP000007032">
    <property type="component" value="Chromosome"/>
</dbReference>
<proteinExistence type="predicted"/>
<evidence type="ECO:0000256" key="3">
    <source>
        <dbReference type="ARBA" id="ARBA00022729"/>
    </source>
</evidence>
<feature type="binding site" evidence="5">
    <location>
        <position position="30"/>
    </location>
    <ligand>
        <name>spermidine</name>
        <dbReference type="ChEBI" id="CHEBI:57834"/>
    </ligand>
</feature>
<organism evidence="6 7">
    <name type="scientific">Helicobacter canadensis MIT 98-5491</name>
    <dbReference type="NCBI Taxonomy" id="537970"/>
    <lineage>
        <taxon>Bacteria</taxon>
        <taxon>Pseudomonadati</taxon>
        <taxon>Campylobacterota</taxon>
        <taxon>Epsilonproteobacteria</taxon>
        <taxon>Campylobacterales</taxon>
        <taxon>Helicobacteraceae</taxon>
        <taxon>Helicobacter</taxon>
    </lineage>
</organism>
<dbReference type="AlphaFoldDB" id="C5ZYV4"/>
<dbReference type="EMBL" id="CM000776">
    <property type="protein sequence ID" value="EES89212.1"/>
    <property type="molecule type" value="Genomic_DNA"/>
</dbReference>
<dbReference type="GO" id="GO:0019808">
    <property type="term" value="F:polyamine binding"/>
    <property type="evidence" value="ECO:0007669"/>
    <property type="project" value="InterPro"/>
</dbReference>
<keyword evidence="7" id="KW-1185">Reference proteome</keyword>
<dbReference type="InterPro" id="IPR006059">
    <property type="entry name" value="SBP"/>
</dbReference>
<sequence length="348" mass="41356">MLFRIFLFLFLPLFGLNAKGENLNIYSWSEYFSQEILEEFEKETGIKVHLDTYTNNQEMYANVRLIYEHNYDLIMPSTYFILPLREKGLIQKIDKTKIPNFKNISQNFLGQFYDVYNQYSIPFLFRIMGLAYNEKTLNGIHIHSWRDLWRDEFKGKVAIIKDYQKMLQVSLVSLGYSRNTKEEEKITKAFEELLILAKNANFIDFSKINNEDLISFFDGNNAIATMWINDVKAIQKYNKNIHFIIPKEGGMIWMDSFALTANAKNIENAYKFINFTLRPDISVKIANNIKFNTTLKYDLIKQNLNLDNYQNIVFMSDDELNHFEFEVDIGQNLLIYIKYWDELKRIFN</sequence>
<feature type="binding site" evidence="5">
    <location>
        <position position="79"/>
    </location>
    <ligand>
        <name>spermidine</name>
        <dbReference type="ChEBI" id="CHEBI:57834"/>
    </ligand>
</feature>
<dbReference type="PANTHER" id="PTHR30222:SF17">
    <property type="entry name" value="SPERMIDINE_PUTRESCINE-BINDING PERIPLASMIC PROTEIN"/>
    <property type="match status" value="1"/>
</dbReference>
<dbReference type="Gene3D" id="3.40.190.10">
    <property type="entry name" value="Periplasmic binding protein-like II"/>
    <property type="match status" value="2"/>
</dbReference>
<evidence type="ECO:0000256" key="4">
    <source>
        <dbReference type="ARBA" id="ARBA00022764"/>
    </source>
</evidence>
<accession>C5ZYV4</accession>
<evidence type="ECO:0000256" key="2">
    <source>
        <dbReference type="ARBA" id="ARBA00022448"/>
    </source>
</evidence>
<dbReference type="HOGENOM" id="CLU_026974_11_1_7"/>
<dbReference type="PIRSF" id="PIRSF019574">
    <property type="entry name" value="Periplasmic_polyamine_BP"/>
    <property type="match status" value="1"/>
</dbReference>
<dbReference type="InterPro" id="IPR001188">
    <property type="entry name" value="Sperm_putr-bd"/>
</dbReference>
<keyword evidence="2" id="KW-0813">Transport</keyword>
<comment type="subcellular location">
    <subcellularLocation>
        <location evidence="1">Periplasm</location>
    </subcellularLocation>
</comment>
<dbReference type="PANTHER" id="PTHR30222">
    <property type="entry name" value="SPERMIDINE/PUTRESCINE-BINDING PERIPLASMIC PROTEIN"/>
    <property type="match status" value="1"/>
</dbReference>
<dbReference type="STRING" id="537970.HCAN_0495"/>
<dbReference type="GO" id="GO:0015846">
    <property type="term" value="P:polyamine transport"/>
    <property type="evidence" value="ECO:0007669"/>
    <property type="project" value="InterPro"/>
</dbReference>
<dbReference type="RefSeq" id="WP_006656768.1">
    <property type="nucleotide sequence ID" value="NZ_CM000776.2"/>
</dbReference>
<gene>
    <name evidence="6" type="primary">potD</name>
    <name evidence="6" type="ORF">HCAN_0495</name>
</gene>
<evidence type="ECO:0000313" key="7">
    <source>
        <dbReference type="Proteomes" id="UP000007032"/>
    </source>
</evidence>
<dbReference type="SUPFAM" id="SSF53850">
    <property type="entry name" value="Periplasmic binding protein-like II"/>
    <property type="match status" value="1"/>
</dbReference>
<dbReference type="GO" id="GO:0042597">
    <property type="term" value="C:periplasmic space"/>
    <property type="evidence" value="ECO:0007669"/>
    <property type="project" value="UniProtKB-SubCell"/>
</dbReference>
<dbReference type="PRINTS" id="PR00909">
    <property type="entry name" value="SPERMDNBNDNG"/>
</dbReference>
<dbReference type="eggNOG" id="COG0687">
    <property type="taxonomic scope" value="Bacteria"/>
</dbReference>
<name>C5ZYV4_9HELI</name>
<evidence type="ECO:0000256" key="5">
    <source>
        <dbReference type="PIRSR" id="PIRSR019574-1"/>
    </source>
</evidence>
<keyword evidence="4" id="KW-0574">Periplasm</keyword>
<protein>
    <submittedName>
        <fullName evidence="6">Permidine/putrescine ABC transporter,periplasmic spermidine/putrescine-binding protein</fullName>
    </submittedName>
</protein>
<evidence type="ECO:0000313" key="6">
    <source>
        <dbReference type="EMBL" id="EES89212.1"/>
    </source>
</evidence>
<reference evidence="6 7" key="1">
    <citation type="journal article" date="2009" name="J. Bacteriol.">
        <title>Genome sequence of the emerging pathogen Helicobacter canadensis.</title>
        <authorList>
            <person name="Loman N.J."/>
            <person name="Snyder L.A."/>
            <person name="Linton J.D."/>
            <person name="Langdon R."/>
            <person name="Lawson A.J."/>
            <person name="Weinstock G.M."/>
            <person name="Wren B.W."/>
            <person name="Pallen M.J."/>
        </authorList>
    </citation>
    <scope>NUCLEOTIDE SEQUENCE [LARGE SCALE GENOMIC DNA]</scope>
    <source>
        <strain evidence="6 7">MIT 98-5491</strain>
    </source>
</reference>
<dbReference type="OrthoDB" id="6776301at2"/>